<feature type="signal peptide" evidence="2">
    <location>
        <begin position="1"/>
        <end position="19"/>
    </location>
</feature>
<dbReference type="HOGENOM" id="CLU_1052536_0_0_9"/>
<dbReference type="OrthoDB" id="86940at2"/>
<keyword evidence="4" id="KW-1185">Reference proteome</keyword>
<proteinExistence type="predicted"/>
<reference evidence="3 4" key="2">
    <citation type="journal article" date="2012" name="Stand. Genomic Sci.">
        <title>Complete Genome Sequence of Clostridium clariflavum DSM 19732.</title>
        <authorList>
            <person name="Izquierdo J.A."/>
            <person name="Goodwin L."/>
            <person name="Davenport K.W."/>
            <person name="Teshima H."/>
            <person name="Bruce D."/>
            <person name="Detter C."/>
            <person name="Tapia R."/>
            <person name="Han S."/>
            <person name="Land M."/>
            <person name="Hauser L."/>
            <person name="Jeffries C.D."/>
            <person name="Han J."/>
            <person name="Pitluck S."/>
            <person name="Nolan M."/>
            <person name="Chen A."/>
            <person name="Huntemann M."/>
            <person name="Mavromatis K."/>
            <person name="Mikhailova N."/>
            <person name="Liolios K."/>
            <person name="Woyke T."/>
            <person name="Lynd L.R."/>
        </authorList>
    </citation>
    <scope>NUCLEOTIDE SEQUENCE [LARGE SCALE GENOMIC DNA]</scope>
    <source>
        <strain evidence="4">DSM 19732 / NBRC 101661 / EBR45</strain>
    </source>
</reference>
<dbReference type="AlphaFoldDB" id="G8LVJ8"/>
<evidence type="ECO:0000313" key="3">
    <source>
        <dbReference type="EMBL" id="AEV68587.1"/>
    </source>
</evidence>
<gene>
    <name evidence="3" type="ordered locus">Clocl_1988</name>
</gene>
<organism evidence="3 4">
    <name type="scientific">Acetivibrio clariflavus (strain DSM 19732 / NBRC 101661 / EBR45)</name>
    <name type="common">Clostridium clariflavum</name>
    <dbReference type="NCBI Taxonomy" id="720554"/>
    <lineage>
        <taxon>Bacteria</taxon>
        <taxon>Bacillati</taxon>
        <taxon>Bacillota</taxon>
        <taxon>Clostridia</taxon>
        <taxon>Eubacteriales</taxon>
        <taxon>Oscillospiraceae</taxon>
        <taxon>Acetivibrio</taxon>
    </lineage>
</organism>
<sequence length="264" mass="29836" precursor="true">MKRILISAVIFFYLLSAVGCTNKTDTSGSDKTLSPTAPIAENTPKNNINDDSKDLSQNESSEESSVDFEDILPFIPDGWYVLVKNDGNLAITEGDLNQDGLIDKAFVIEGEDKQTEEEFYVPPRSLLIAFRNSDNTYSLSIKSDKAIMLRNQGGVFGDPFQDIKIERGTLLLEFYGGSNYRWYLYYRFRYQDDGWYLIGVTKGSYFTGTATMDTADEEDYNLFTGDYTIKKYEDGQLKTTKGNRGKRPLVNLKDFVPGEEGSQF</sequence>
<evidence type="ECO:0000256" key="1">
    <source>
        <dbReference type="SAM" id="MobiDB-lite"/>
    </source>
</evidence>
<dbReference type="KEGG" id="ccl:Clocl_1988"/>
<keyword evidence="2" id="KW-0732">Signal</keyword>
<dbReference type="eggNOG" id="ENOG5032BYE">
    <property type="taxonomic scope" value="Bacteria"/>
</dbReference>
<dbReference type="RefSeq" id="WP_014255167.1">
    <property type="nucleotide sequence ID" value="NC_016627.1"/>
</dbReference>
<evidence type="ECO:0008006" key="5">
    <source>
        <dbReference type="Google" id="ProtNLM"/>
    </source>
</evidence>
<dbReference type="PROSITE" id="PS51257">
    <property type="entry name" value="PROKAR_LIPOPROTEIN"/>
    <property type="match status" value="1"/>
</dbReference>
<dbReference type="Proteomes" id="UP000005435">
    <property type="component" value="Chromosome"/>
</dbReference>
<accession>G8LVJ8</accession>
<name>G8LVJ8_ACECE</name>
<reference evidence="4" key="1">
    <citation type="submission" date="2011-12" db="EMBL/GenBank/DDBJ databases">
        <title>Complete sequence of Clostridium clariflavum DSM 19732.</title>
        <authorList>
            <consortium name="US DOE Joint Genome Institute"/>
            <person name="Lucas S."/>
            <person name="Han J."/>
            <person name="Lapidus A."/>
            <person name="Cheng J.-F."/>
            <person name="Goodwin L."/>
            <person name="Pitluck S."/>
            <person name="Peters L."/>
            <person name="Teshima H."/>
            <person name="Detter J.C."/>
            <person name="Han C."/>
            <person name="Tapia R."/>
            <person name="Land M."/>
            <person name="Hauser L."/>
            <person name="Kyrpides N."/>
            <person name="Ivanova N."/>
            <person name="Pagani I."/>
            <person name="Kitzmiller T."/>
            <person name="Lynd L."/>
            <person name="Izquierdo J."/>
            <person name="Woyke T."/>
        </authorList>
    </citation>
    <scope>NUCLEOTIDE SEQUENCE [LARGE SCALE GENOMIC DNA]</scope>
    <source>
        <strain evidence="4">DSM 19732 / NBRC 101661 / EBR45</strain>
    </source>
</reference>
<dbReference type="STRING" id="720554.Clocl_1988"/>
<feature type="chain" id="PRO_5038739438" description="Lipoprotein" evidence="2">
    <location>
        <begin position="20"/>
        <end position="264"/>
    </location>
</feature>
<evidence type="ECO:0000313" key="4">
    <source>
        <dbReference type="Proteomes" id="UP000005435"/>
    </source>
</evidence>
<feature type="region of interest" description="Disordered" evidence="1">
    <location>
        <begin position="24"/>
        <end position="64"/>
    </location>
</feature>
<dbReference type="EMBL" id="CP003065">
    <property type="protein sequence ID" value="AEV68587.1"/>
    <property type="molecule type" value="Genomic_DNA"/>
</dbReference>
<feature type="compositionally biased region" description="Polar residues" evidence="1">
    <location>
        <begin position="24"/>
        <end position="35"/>
    </location>
</feature>
<evidence type="ECO:0000256" key="2">
    <source>
        <dbReference type="SAM" id="SignalP"/>
    </source>
</evidence>
<protein>
    <recommendedName>
        <fullName evidence="5">Lipoprotein</fullName>
    </recommendedName>
</protein>